<dbReference type="Proteomes" id="UP001054252">
    <property type="component" value="Unassembled WGS sequence"/>
</dbReference>
<evidence type="ECO:0000256" key="4">
    <source>
        <dbReference type="ARBA" id="ARBA00022989"/>
    </source>
</evidence>
<keyword evidence="9" id="KW-1185">Reference proteome</keyword>
<keyword evidence="5" id="KW-0472">Membrane</keyword>
<dbReference type="GO" id="GO:0030247">
    <property type="term" value="F:polysaccharide binding"/>
    <property type="evidence" value="ECO:0007669"/>
    <property type="project" value="InterPro"/>
</dbReference>
<keyword evidence="4" id="KW-1133">Transmembrane helix</keyword>
<feature type="domain" description="Wall-associated receptor kinase galacturonan-binding" evidence="7">
    <location>
        <begin position="28"/>
        <end position="91"/>
    </location>
</feature>
<keyword evidence="2" id="KW-0812">Transmembrane</keyword>
<dbReference type="PANTHER" id="PTHR33138:SF30">
    <property type="entry name" value="LEAF RUST 10 DISEASE-RESISTANCE LOCUS RECEPTOR-LIKE PROTEIN KINASE-LIKE 2.7"/>
    <property type="match status" value="1"/>
</dbReference>
<evidence type="ECO:0000256" key="2">
    <source>
        <dbReference type="ARBA" id="ARBA00022692"/>
    </source>
</evidence>
<name>A0AAV5KMJ4_9ROSI</name>
<organism evidence="8 9">
    <name type="scientific">Rubroshorea leprosula</name>
    <dbReference type="NCBI Taxonomy" id="152421"/>
    <lineage>
        <taxon>Eukaryota</taxon>
        <taxon>Viridiplantae</taxon>
        <taxon>Streptophyta</taxon>
        <taxon>Embryophyta</taxon>
        <taxon>Tracheophyta</taxon>
        <taxon>Spermatophyta</taxon>
        <taxon>Magnoliopsida</taxon>
        <taxon>eudicotyledons</taxon>
        <taxon>Gunneridae</taxon>
        <taxon>Pentapetalae</taxon>
        <taxon>rosids</taxon>
        <taxon>malvids</taxon>
        <taxon>Malvales</taxon>
        <taxon>Dipterocarpaceae</taxon>
        <taxon>Rubroshorea</taxon>
    </lineage>
</organism>
<protein>
    <recommendedName>
        <fullName evidence="7">Wall-associated receptor kinase galacturonan-binding domain-containing protein</fullName>
    </recommendedName>
</protein>
<keyword evidence="3 6" id="KW-0732">Signal</keyword>
<sequence length="265" mass="30508">MSRAKVVVLFGFMALALSLFPDVCMAHCVPSSCGNLTISPPFWLKSDRIKCPESKYELVCENNRATLRTRTSRKFFVEEISYENQTVRLLDVSLHRNKCSFPCSLLLTYPCVSISQFSVITNNSIMYVLNCNMRINSALYVDASNCTNNPSSPHTYFFLFNDDQTQVSDFNESCRIEAQFPVMLSNISGLSASDIYLQMLMGFELRWVWIKLNNRGCGLWQSMLFYGEYVFQDFVDLIRGHTYVFFHYDYYNDPDGIFLEATGQS</sequence>
<comment type="subcellular location">
    <subcellularLocation>
        <location evidence="1">Membrane</location>
        <topology evidence="1">Single-pass membrane protein</topology>
    </subcellularLocation>
</comment>
<accession>A0AAV5KMJ4</accession>
<evidence type="ECO:0000259" key="7">
    <source>
        <dbReference type="Pfam" id="PF13947"/>
    </source>
</evidence>
<gene>
    <name evidence="8" type="ORF">SLEP1_g35086</name>
</gene>
<dbReference type="AlphaFoldDB" id="A0AAV5KMJ4"/>
<evidence type="ECO:0000256" key="3">
    <source>
        <dbReference type="ARBA" id="ARBA00022729"/>
    </source>
</evidence>
<evidence type="ECO:0000313" key="9">
    <source>
        <dbReference type="Proteomes" id="UP001054252"/>
    </source>
</evidence>
<dbReference type="InterPro" id="IPR025287">
    <property type="entry name" value="WAK_GUB"/>
</dbReference>
<feature type="chain" id="PRO_5043842782" description="Wall-associated receptor kinase galacturonan-binding domain-containing protein" evidence="6">
    <location>
        <begin position="27"/>
        <end position="265"/>
    </location>
</feature>
<dbReference type="PANTHER" id="PTHR33138">
    <property type="entry name" value="OS01G0690200 PROTEIN"/>
    <property type="match status" value="1"/>
</dbReference>
<evidence type="ECO:0000256" key="1">
    <source>
        <dbReference type="ARBA" id="ARBA00004167"/>
    </source>
</evidence>
<reference evidence="8 9" key="1">
    <citation type="journal article" date="2021" name="Commun. Biol.">
        <title>The genome of Shorea leprosula (Dipterocarpaceae) highlights the ecological relevance of drought in aseasonal tropical rainforests.</title>
        <authorList>
            <person name="Ng K.K.S."/>
            <person name="Kobayashi M.J."/>
            <person name="Fawcett J.A."/>
            <person name="Hatakeyama M."/>
            <person name="Paape T."/>
            <person name="Ng C.H."/>
            <person name="Ang C.C."/>
            <person name="Tnah L.H."/>
            <person name="Lee C.T."/>
            <person name="Nishiyama T."/>
            <person name="Sese J."/>
            <person name="O'Brien M.J."/>
            <person name="Copetti D."/>
            <person name="Mohd Noor M.I."/>
            <person name="Ong R.C."/>
            <person name="Putra M."/>
            <person name="Sireger I.Z."/>
            <person name="Indrioko S."/>
            <person name="Kosugi Y."/>
            <person name="Izuno A."/>
            <person name="Isagi Y."/>
            <person name="Lee S.L."/>
            <person name="Shimizu K.K."/>
        </authorList>
    </citation>
    <scope>NUCLEOTIDE SEQUENCE [LARGE SCALE GENOMIC DNA]</scope>
    <source>
        <strain evidence="8">214</strain>
    </source>
</reference>
<dbReference type="GO" id="GO:0016020">
    <property type="term" value="C:membrane"/>
    <property type="evidence" value="ECO:0007669"/>
    <property type="project" value="UniProtKB-SubCell"/>
</dbReference>
<evidence type="ECO:0000313" key="8">
    <source>
        <dbReference type="EMBL" id="GKV25688.1"/>
    </source>
</evidence>
<evidence type="ECO:0000256" key="5">
    <source>
        <dbReference type="ARBA" id="ARBA00023136"/>
    </source>
</evidence>
<feature type="signal peptide" evidence="6">
    <location>
        <begin position="1"/>
        <end position="26"/>
    </location>
</feature>
<proteinExistence type="predicted"/>
<dbReference type="EMBL" id="BPVZ01000069">
    <property type="protein sequence ID" value="GKV25688.1"/>
    <property type="molecule type" value="Genomic_DNA"/>
</dbReference>
<evidence type="ECO:0000256" key="6">
    <source>
        <dbReference type="SAM" id="SignalP"/>
    </source>
</evidence>
<dbReference type="Pfam" id="PF13947">
    <property type="entry name" value="GUB_WAK_bind"/>
    <property type="match status" value="1"/>
</dbReference>
<comment type="caution">
    <text evidence="8">The sequence shown here is derived from an EMBL/GenBank/DDBJ whole genome shotgun (WGS) entry which is preliminary data.</text>
</comment>